<dbReference type="EMBL" id="AP022586">
    <property type="protein sequence ID" value="BBY17008.1"/>
    <property type="molecule type" value="Genomic_DNA"/>
</dbReference>
<sequence>MSPVSLRPRALKDTITGRSWPAYLFRGRVRTSTLGLVVLFVALFWVQQAFAPEPAAPPPAPVVVPPGFVPDPDYTWVPRTQVEVPQTTTRRPPRTTTTTPTPTTTSPTETTTTSPTPTTSTPPAPTTTVIDPDGPGLLPPQTVTQTPTPAPGPQPLPGLPLPLP</sequence>
<feature type="region of interest" description="Disordered" evidence="1">
    <location>
        <begin position="55"/>
        <end position="164"/>
    </location>
</feature>
<keyword evidence="3" id="KW-1185">Reference proteome</keyword>
<proteinExistence type="predicted"/>
<feature type="compositionally biased region" description="Pro residues" evidence="1">
    <location>
        <begin position="148"/>
        <end position="164"/>
    </location>
</feature>
<feature type="compositionally biased region" description="Low complexity" evidence="1">
    <location>
        <begin position="87"/>
        <end position="119"/>
    </location>
</feature>
<reference evidence="2 3" key="1">
    <citation type="journal article" date="2019" name="Emerg. Microbes Infect.">
        <title>Comprehensive subspecies identification of 175 nontuberculous mycobacteria species based on 7547 genomic profiles.</title>
        <authorList>
            <person name="Matsumoto Y."/>
            <person name="Kinjo T."/>
            <person name="Motooka D."/>
            <person name="Nabeya D."/>
            <person name="Jung N."/>
            <person name="Uechi K."/>
            <person name="Horii T."/>
            <person name="Iida T."/>
            <person name="Fujita J."/>
            <person name="Nakamura S."/>
        </authorList>
    </citation>
    <scope>NUCLEOTIDE SEQUENCE [LARGE SCALE GENOMIC DNA]</scope>
    <source>
        <strain evidence="2 3">JCM 17423</strain>
    </source>
</reference>
<dbReference type="Proteomes" id="UP000466607">
    <property type="component" value="Chromosome"/>
</dbReference>
<protein>
    <recommendedName>
        <fullName evidence="4">Proline rich protein</fullName>
    </recommendedName>
</protein>
<evidence type="ECO:0008006" key="4">
    <source>
        <dbReference type="Google" id="ProtNLM"/>
    </source>
</evidence>
<name>A0AAD1MUF1_9MYCO</name>
<accession>A0AAD1MUF1</accession>
<dbReference type="AlphaFoldDB" id="A0AAD1MUF1"/>
<feature type="compositionally biased region" description="Low complexity" evidence="1">
    <location>
        <begin position="135"/>
        <end position="147"/>
    </location>
</feature>
<evidence type="ECO:0000313" key="2">
    <source>
        <dbReference type="EMBL" id="BBY17008.1"/>
    </source>
</evidence>
<gene>
    <name evidence="2" type="ORF">MLIT_26000</name>
</gene>
<organism evidence="2 3">
    <name type="scientific">Mycolicibacterium litorale</name>
    <dbReference type="NCBI Taxonomy" id="758802"/>
    <lineage>
        <taxon>Bacteria</taxon>
        <taxon>Bacillati</taxon>
        <taxon>Actinomycetota</taxon>
        <taxon>Actinomycetes</taxon>
        <taxon>Mycobacteriales</taxon>
        <taxon>Mycobacteriaceae</taxon>
        <taxon>Mycolicibacterium</taxon>
    </lineage>
</organism>
<evidence type="ECO:0000256" key="1">
    <source>
        <dbReference type="SAM" id="MobiDB-lite"/>
    </source>
</evidence>
<feature type="compositionally biased region" description="Pro residues" evidence="1">
    <location>
        <begin position="55"/>
        <end position="69"/>
    </location>
</feature>
<evidence type="ECO:0000313" key="3">
    <source>
        <dbReference type="Proteomes" id="UP000466607"/>
    </source>
</evidence>